<gene>
    <name evidence="1" type="ORF">G3O08_17895</name>
</gene>
<dbReference type="RefSeq" id="WP_163286829.1">
    <property type="nucleotide sequence ID" value="NZ_JAAGVY010000050.1"/>
</dbReference>
<proteinExistence type="predicted"/>
<sequence length="277" mass="31783">MENHIITILKVPVSQYSNEFLAIGLFASDGKESFFRVSNHKLKVLKRLISDDSYYLMDSKVKMIKKDFDLNTGEGKIHFDLNHTLFSDSHLAYLSKYANNVLQFEKPQSIDLPLNDEVFDQIFSRYVSEKSNTKKPVVTRFKTTILHTLKPQIEDRVTWDAVIDKDRVQGLIFPKITFDFAGLNSGLVLGQAQDFSKEYKDVRDELATLYSVVGLDHDISQIFLVGKEPDKSQGYNHQLWSEFRVLKGITYIESESNLGEVVDFVRSHDVVPLPELP</sequence>
<dbReference type="EMBL" id="JAAGVY010000050">
    <property type="protein sequence ID" value="NEN25372.1"/>
    <property type="molecule type" value="Genomic_DNA"/>
</dbReference>
<dbReference type="AlphaFoldDB" id="A0A7K3WWZ2"/>
<evidence type="ECO:0008006" key="3">
    <source>
        <dbReference type="Google" id="ProtNLM"/>
    </source>
</evidence>
<name>A0A7K3WWZ2_9FLAO</name>
<reference evidence="1 2" key="1">
    <citation type="submission" date="2020-02" db="EMBL/GenBank/DDBJ databases">
        <title>Out from the shadows clarifying the taxonomy of the family Cryomorphaceae and related taxa by utilizing the GTDB taxonomic framework.</title>
        <authorList>
            <person name="Bowman J.P."/>
        </authorList>
    </citation>
    <scope>NUCLEOTIDE SEQUENCE [LARGE SCALE GENOMIC DNA]</scope>
    <source>
        <strain evidence="1 2">QSSC 1-22</strain>
    </source>
</reference>
<accession>A0A7K3WWZ2</accession>
<organism evidence="1 2">
    <name type="scientific">Cryomorpha ignava</name>
    <dbReference type="NCBI Taxonomy" id="101383"/>
    <lineage>
        <taxon>Bacteria</taxon>
        <taxon>Pseudomonadati</taxon>
        <taxon>Bacteroidota</taxon>
        <taxon>Flavobacteriia</taxon>
        <taxon>Flavobacteriales</taxon>
        <taxon>Cryomorphaceae</taxon>
        <taxon>Cryomorpha</taxon>
    </lineage>
</organism>
<keyword evidence="2" id="KW-1185">Reference proteome</keyword>
<evidence type="ECO:0000313" key="2">
    <source>
        <dbReference type="Proteomes" id="UP000486602"/>
    </source>
</evidence>
<dbReference type="Proteomes" id="UP000486602">
    <property type="component" value="Unassembled WGS sequence"/>
</dbReference>
<comment type="caution">
    <text evidence="1">The sequence shown here is derived from an EMBL/GenBank/DDBJ whole genome shotgun (WGS) entry which is preliminary data.</text>
</comment>
<protein>
    <recommendedName>
        <fullName evidence="3">DUF3037 domain-containing protein</fullName>
    </recommendedName>
</protein>
<evidence type="ECO:0000313" key="1">
    <source>
        <dbReference type="EMBL" id="NEN25372.1"/>
    </source>
</evidence>